<sequence>MGAPNSTDLSGHPRIHSTWTRMQSFGNDHAFINLMGLNCQTFE</sequence>
<name>A0A0L6VRF0_9BASI</name>
<dbReference type="Proteomes" id="UP000037035">
    <property type="component" value="Unassembled WGS sequence"/>
</dbReference>
<dbReference type="VEuPathDB" id="FungiDB:VP01_1225g11"/>
<dbReference type="EMBL" id="LAVV01002510">
    <property type="protein sequence ID" value="KNZ62765.1"/>
    <property type="molecule type" value="Genomic_DNA"/>
</dbReference>
<keyword evidence="2" id="KW-1185">Reference proteome</keyword>
<dbReference type="AlphaFoldDB" id="A0A0L6VRF0"/>
<proteinExistence type="predicted"/>
<evidence type="ECO:0000313" key="1">
    <source>
        <dbReference type="EMBL" id="KNZ62765.1"/>
    </source>
</evidence>
<evidence type="ECO:0000313" key="2">
    <source>
        <dbReference type="Proteomes" id="UP000037035"/>
    </source>
</evidence>
<accession>A0A0L6VRF0</accession>
<protein>
    <submittedName>
        <fullName evidence="1">Uncharacterized protein</fullName>
    </submittedName>
</protein>
<reference evidence="1 2" key="1">
    <citation type="submission" date="2015-08" db="EMBL/GenBank/DDBJ databases">
        <title>Next Generation Sequencing and Analysis of the Genome of Puccinia sorghi L Schw, the Causal Agent of Maize Common Rust.</title>
        <authorList>
            <person name="Rochi L."/>
            <person name="Burguener G."/>
            <person name="Darino M."/>
            <person name="Turjanski A."/>
            <person name="Kreff E."/>
            <person name="Dieguez M.J."/>
            <person name="Sacco F."/>
        </authorList>
    </citation>
    <scope>NUCLEOTIDE SEQUENCE [LARGE SCALE GENOMIC DNA]</scope>
    <source>
        <strain evidence="1 2">RO10H11247</strain>
    </source>
</reference>
<gene>
    <name evidence="1" type="ORF">VP01_1225g11</name>
</gene>
<comment type="caution">
    <text evidence="1">The sequence shown here is derived from an EMBL/GenBank/DDBJ whole genome shotgun (WGS) entry which is preliminary data.</text>
</comment>
<organism evidence="1 2">
    <name type="scientific">Puccinia sorghi</name>
    <dbReference type="NCBI Taxonomy" id="27349"/>
    <lineage>
        <taxon>Eukaryota</taxon>
        <taxon>Fungi</taxon>
        <taxon>Dikarya</taxon>
        <taxon>Basidiomycota</taxon>
        <taxon>Pucciniomycotina</taxon>
        <taxon>Pucciniomycetes</taxon>
        <taxon>Pucciniales</taxon>
        <taxon>Pucciniaceae</taxon>
        <taxon>Puccinia</taxon>
    </lineage>
</organism>